<gene>
    <name evidence="3" type="ORF">CLIB1423_03S01222</name>
</gene>
<dbReference type="Gene3D" id="1.10.472.80">
    <property type="entry name" value="Ypt/Rab-GAP domain of gyp1p, domain 3"/>
    <property type="match status" value="1"/>
</dbReference>
<reference evidence="3" key="1">
    <citation type="submission" date="2022-03" db="EMBL/GenBank/DDBJ databases">
        <authorList>
            <person name="Legras J.-L."/>
            <person name="Devillers H."/>
            <person name="Grondin C."/>
        </authorList>
    </citation>
    <scope>NUCLEOTIDE SEQUENCE</scope>
    <source>
        <strain evidence="3">CLIB 1423</strain>
    </source>
</reference>
<evidence type="ECO:0000259" key="2">
    <source>
        <dbReference type="PROSITE" id="PS50086"/>
    </source>
</evidence>
<dbReference type="InterPro" id="IPR035969">
    <property type="entry name" value="Rab-GAP_TBC_sf"/>
</dbReference>
<evidence type="ECO:0000313" key="3">
    <source>
        <dbReference type="EMBL" id="CAH2351213.1"/>
    </source>
</evidence>
<feature type="domain" description="Rab-GAP TBC" evidence="2">
    <location>
        <begin position="167"/>
        <end position="370"/>
    </location>
</feature>
<dbReference type="OrthoDB" id="27140at2759"/>
<protein>
    <submittedName>
        <fullName evidence="3">GTPase-activating protein Gyp6p</fullName>
    </submittedName>
</protein>
<dbReference type="EMBL" id="CAKXYY010000003">
    <property type="protein sequence ID" value="CAH2351213.1"/>
    <property type="molecule type" value="Genomic_DNA"/>
</dbReference>
<dbReference type="InterPro" id="IPR000195">
    <property type="entry name" value="Rab-GAP-TBC_dom"/>
</dbReference>
<comment type="caution">
    <text evidence="3">The sequence shown here is derived from an EMBL/GenBank/DDBJ whole genome shotgun (WGS) entry which is preliminary data.</text>
</comment>
<dbReference type="PROSITE" id="PS50086">
    <property type="entry name" value="TBC_RABGAP"/>
    <property type="match status" value="1"/>
</dbReference>
<feature type="compositionally biased region" description="Low complexity" evidence="1">
    <location>
        <begin position="144"/>
        <end position="158"/>
    </location>
</feature>
<dbReference type="AlphaFoldDB" id="A0A9P0VWT5"/>
<organism evidence="3 4">
    <name type="scientific">[Candida] railenensis</name>
    <dbReference type="NCBI Taxonomy" id="45579"/>
    <lineage>
        <taxon>Eukaryota</taxon>
        <taxon>Fungi</taxon>
        <taxon>Dikarya</taxon>
        <taxon>Ascomycota</taxon>
        <taxon>Saccharomycotina</taxon>
        <taxon>Pichiomycetes</taxon>
        <taxon>Debaryomycetaceae</taxon>
        <taxon>Kurtzmaniella</taxon>
    </lineage>
</organism>
<dbReference type="GO" id="GO:0006886">
    <property type="term" value="P:intracellular protein transport"/>
    <property type="evidence" value="ECO:0007669"/>
    <property type="project" value="TreeGrafter"/>
</dbReference>
<dbReference type="PANTHER" id="PTHR22957">
    <property type="entry name" value="TBC1 DOMAIN FAMILY MEMBER GTPASE-ACTIVATING PROTEIN"/>
    <property type="match status" value="1"/>
</dbReference>
<accession>A0A9P0VWT5</accession>
<dbReference type="Proteomes" id="UP000837801">
    <property type="component" value="Unassembled WGS sequence"/>
</dbReference>
<dbReference type="Pfam" id="PF00566">
    <property type="entry name" value="RabGAP-TBC"/>
    <property type="match status" value="1"/>
</dbReference>
<proteinExistence type="predicted"/>
<feature type="region of interest" description="Disordered" evidence="1">
    <location>
        <begin position="134"/>
        <end position="158"/>
    </location>
</feature>
<dbReference type="GO" id="GO:0005096">
    <property type="term" value="F:GTPase activator activity"/>
    <property type="evidence" value="ECO:0007669"/>
    <property type="project" value="TreeGrafter"/>
</dbReference>
<keyword evidence="4" id="KW-1185">Reference proteome</keyword>
<evidence type="ECO:0000313" key="4">
    <source>
        <dbReference type="Proteomes" id="UP000837801"/>
    </source>
</evidence>
<dbReference type="PANTHER" id="PTHR22957:SF27">
    <property type="entry name" value="TBC1 DOMAIN FAMILY MEMBER 13"/>
    <property type="match status" value="1"/>
</dbReference>
<sequence length="516" mass="58885">MLRENEIISKVLLTIDQYKGKVSSFRNGIANDDYYKSANYSRLLVWKVCLITDSLDISKWEGSLNSTRVVYSNLRGRSDLRIPWSRLDRDNAFYKEDAAIAKPLNSNNSKTAAPYGGHRKKAFKNVIERTTIDHDPLGSMGVASPSSTLSPSVSPQGLSSASDLGSALAASLEEDQDLDLLTQITLDIERIFPGNEFFHPTSTSGTSLAASRAHKYSIVRILYIWSKCNPGIGYKQGLHELVGLIYLNLCKESIAIPSTNTISTDDLKILKLYNSKYLANDTFSIFNKFINQSGIAAKYYEQESRLFESIQSFNVNLLKVDQLVHYNLTSKLKVESQLWLIRYFRLLLSRELGNDLEIVIRLWEKLICTSPSSNTTLASIPDIINFIIITLLIHIKTELITSDFSEALSLLLRYPISQVIKKYNSPEDFVHGIYKDSIHLYERRDKDLKLYEYGIKLNETYNPNLKFKMSYSGSQSRPTSQETVRKVDQSREEKLKFEKVRLEMRLKKKAQEMVKK</sequence>
<dbReference type="SMART" id="SM00164">
    <property type="entry name" value="TBC"/>
    <property type="match status" value="1"/>
</dbReference>
<evidence type="ECO:0000256" key="1">
    <source>
        <dbReference type="SAM" id="MobiDB-lite"/>
    </source>
</evidence>
<name>A0A9P0VWT5_9ASCO</name>
<dbReference type="SUPFAM" id="SSF47923">
    <property type="entry name" value="Ypt/Rab-GAP domain of gyp1p"/>
    <property type="match status" value="2"/>
</dbReference>
<dbReference type="Gene3D" id="1.10.8.270">
    <property type="entry name" value="putative rabgap domain of human tbc1 domain family member 14 like domains"/>
    <property type="match status" value="1"/>
</dbReference>